<dbReference type="Proteomes" id="UP000036681">
    <property type="component" value="Unplaced"/>
</dbReference>
<proteinExistence type="predicted"/>
<evidence type="ECO:0000313" key="2">
    <source>
        <dbReference type="WBParaSite" id="ALUE_0000036601-mRNA-1"/>
    </source>
</evidence>
<dbReference type="WBParaSite" id="ALUE_0000036601-mRNA-1">
    <property type="protein sequence ID" value="ALUE_0000036601-mRNA-1"/>
    <property type="gene ID" value="ALUE_0000036601"/>
</dbReference>
<name>A0A0M3HFS1_ASCLU</name>
<dbReference type="AlphaFoldDB" id="A0A0M3HFS1"/>
<protein>
    <submittedName>
        <fullName evidence="2">Uncharacterized protein</fullName>
    </submittedName>
</protein>
<organism evidence="1 2">
    <name type="scientific">Ascaris lumbricoides</name>
    <name type="common">Giant roundworm</name>
    <dbReference type="NCBI Taxonomy" id="6252"/>
    <lineage>
        <taxon>Eukaryota</taxon>
        <taxon>Metazoa</taxon>
        <taxon>Ecdysozoa</taxon>
        <taxon>Nematoda</taxon>
        <taxon>Chromadorea</taxon>
        <taxon>Rhabditida</taxon>
        <taxon>Spirurina</taxon>
        <taxon>Ascaridomorpha</taxon>
        <taxon>Ascaridoidea</taxon>
        <taxon>Ascarididae</taxon>
        <taxon>Ascaris</taxon>
    </lineage>
</organism>
<accession>A0A0M3HFS1</accession>
<keyword evidence="1" id="KW-1185">Reference proteome</keyword>
<sequence>MSAIRHRCIRKYPVARRRSTCNVERRDQPMRCRQLCGSFKGRHMLSTKPSLSLIIRALSAFVKQGTRDECRQCVFDNATVGMVTYAFQS</sequence>
<reference evidence="2" key="1">
    <citation type="submission" date="2017-02" db="UniProtKB">
        <authorList>
            <consortium name="WormBaseParasite"/>
        </authorList>
    </citation>
    <scope>IDENTIFICATION</scope>
</reference>
<evidence type="ECO:0000313" key="1">
    <source>
        <dbReference type="Proteomes" id="UP000036681"/>
    </source>
</evidence>